<evidence type="ECO:0000313" key="2">
    <source>
        <dbReference type="EMBL" id="TCV83176.1"/>
    </source>
</evidence>
<dbReference type="Proteomes" id="UP000295649">
    <property type="component" value="Unassembled WGS sequence"/>
</dbReference>
<reference evidence="2 3" key="1">
    <citation type="submission" date="2019-03" db="EMBL/GenBank/DDBJ databases">
        <title>Systems level insights into methane cycling in arid and semi-arid ecosystems.</title>
        <authorList>
            <person name="Kalyuzhnaya M."/>
        </authorList>
    </citation>
    <scope>NUCLEOTIDE SEQUENCE [LARGE SCALE GENOMIC DNA]</scope>
    <source>
        <strain evidence="2 3">S-1</strain>
    </source>
</reference>
<feature type="chain" id="PRO_5047232573" evidence="1">
    <location>
        <begin position="26"/>
        <end position="97"/>
    </location>
</feature>
<accession>A0ABY2CL99</accession>
<sequence>MKKPTQIASLLFALITALISTSVFADTDNCSSFFPKVPYSCVLVRVQSLPSERAEFSAFETGTSTSKASVGNVKYTLRSVSRDTARKLRSQNTGVAN</sequence>
<gene>
    <name evidence="2" type="ORF">EDE11_110135</name>
</gene>
<comment type="caution">
    <text evidence="2">The sequence shown here is derived from an EMBL/GenBank/DDBJ whole genome shotgun (WGS) entry which is preliminary data.</text>
</comment>
<dbReference type="EMBL" id="SMCN01000010">
    <property type="protein sequence ID" value="TCV83176.1"/>
    <property type="molecule type" value="Genomic_DNA"/>
</dbReference>
<organism evidence="2 3">
    <name type="scientific">Methylomonas methanica</name>
    <dbReference type="NCBI Taxonomy" id="421"/>
    <lineage>
        <taxon>Bacteria</taxon>
        <taxon>Pseudomonadati</taxon>
        <taxon>Pseudomonadota</taxon>
        <taxon>Gammaproteobacteria</taxon>
        <taxon>Methylococcales</taxon>
        <taxon>Methylococcaceae</taxon>
        <taxon>Methylomonas</taxon>
    </lineage>
</organism>
<name>A0ABY2CL99_METMH</name>
<evidence type="ECO:0000256" key="1">
    <source>
        <dbReference type="SAM" id="SignalP"/>
    </source>
</evidence>
<proteinExistence type="predicted"/>
<keyword evidence="1" id="KW-0732">Signal</keyword>
<dbReference type="RefSeq" id="WP_132325120.1">
    <property type="nucleotide sequence ID" value="NZ_LUUF01000059.1"/>
</dbReference>
<keyword evidence="3" id="KW-1185">Reference proteome</keyword>
<protein>
    <submittedName>
        <fullName evidence="2">Uncharacterized protein</fullName>
    </submittedName>
</protein>
<feature type="signal peptide" evidence="1">
    <location>
        <begin position="1"/>
        <end position="25"/>
    </location>
</feature>
<evidence type="ECO:0000313" key="3">
    <source>
        <dbReference type="Proteomes" id="UP000295649"/>
    </source>
</evidence>